<organism evidence="2 3">
    <name type="scientific">Arachis hypogaea</name>
    <name type="common">Peanut</name>
    <dbReference type="NCBI Taxonomy" id="3818"/>
    <lineage>
        <taxon>Eukaryota</taxon>
        <taxon>Viridiplantae</taxon>
        <taxon>Streptophyta</taxon>
        <taxon>Embryophyta</taxon>
        <taxon>Tracheophyta</taxon>
        <taxon>Spermatophyta</taxon>
        <taxon>Magnoliopsida</taxon>
        <taxon>eudicotyledons</taxon>
        <taxon>Gunneridae</taxon>
        <taxon>Pentapetalae</taxon>
        <taxon>rosids</taxon>
        <taxon>fabids</taxon>
        <taxon>Fabales</taxon>
        <taxon>Fabaceae</taxon>
        <taxon>Papilionoideae</taxon>
        <taxon>50 kb inversion clade</taxon>
        <taxon>dalbergioids sensu lato</taxon>
        <taxon>Dalbergieae</taxon>
        <taxon>Pterocarpus clade</taxon>
        <taxon>Arachis</taxon>
    </lineage>
</organism>
<protein>
    <recommendedName>
        <fullName evidence="1">RNase H type-1 domain-containing protein</fullName>
    </recommendedName>
</protein>
<gene>
    <name evidence="2" type="ORF">Ahy_B02g058284</name>
</gene>
<evidence type="ECO:0000313" key="2">
    <source>
        <dbReference type="EMBL" id="RYR24756.1"/>
    </source>
</evidence>
<evidence type="ECO:0000313" key="3">
    <source>
        <dbReference type="Proteomes" id="UP000289738"/>
    </source>
</evidence>
<accession>A0A445AEB9</accession>
<comment type="caution">
    <text evidence="2">The sequence shown here is derived from an EMBL/GenBank/DDBJ whole genome shotgun (WGS) entry which is preliminary data.</text>
</comment>
<dbReference type="InterPro" id="IPR002156">
    <property type="entry name" value="RNaseH_domain"/>
</dbReference>
<feature type="domain" description="RNase H type-1" evidence="1">
    <location>
        <begin position="46"/>
        <end position="110"/>
    </location>
</feature>
<dbReference type="GO" id="GO:0004523">
    <property type="term" value="F:RNA-DNA hybrid ribonuclease activity"/>
    <property type="evidence" value="ECO:0007669"/>
    <property type="project" value="InterPro"/>
</dbReference>
<dbReference type="CDD" id="cd06222">
    <property type="entry name" value="RNase_H_like"/>
    <property type="match status" value="1"/>
</dbReference>
<dbReference type="InterPro" id="IPR053151">
    <property type="entry name" value="RNase_H-like"/>
</dbReference>
<dbReference type="Pfam" id="PF13456">
    <property type="entry name" value="RVT_3"/>
    <property type="match status" value="1"/>
</dbReference>
<dbReference type="GO" id="GO:0003676">
    <property type="term" value="F:nucleic acid binding"/>
    <property type="evidence" value="ECO:0007669"/>
    <property type="project" value="InterPro"/>
</dbReference>
<evidence type="ECO:0000259" key="1">
    <source>
        <dbReference type="Pfam" id="PF13456"/>
    </source>
</evidence>
<keyword evidence="3" id="KW-1185">Reference proteome</keyword>
<dbReference type="AlphaFoldDB" id="A0A445AEB9"/>
<dbReference type="PANTHER" id="PTHR47723:SF19">
    <property type="entry name" value="POLYNUCLEOTIDYL TRANSFERASE, RIBONUCLEASE H-LIKE SUPERFAMILY PROTEIN"/>
    <property type="match status" value="1"/>
</dbReference>
<dbReference type="SUPFAM" id="SSF53098">
    <property type="entry name" value="Ribonuclease H-like"/>
    <property type="match status" value="1"/>
</dbReference>
<dbReference type="PANTHER" id="PTHR47723">
    <property type="entry name" value="OS05G0353850 PROTEIN"/>
    <property type="match status" value="1"/>
</dbReference>
<name>A0A445AEB9_ARAHY</name>
<reference evidence="2 3" key="1">
    <citation type="submission" date="2019-01" db="EMBL/GenBank/DDBJ databases">
        <title>Sequencing of cultivated peanut Arachis hypogaea provides insights into genome evolution and oil improvement.</title>
        <authorList>
            <person name="Chen X."/>
        </authorList>
    </citation>
    <scope>NUCLEOTIDE SEQUENCE [LARGE SCALE GENOMIC DNA]</scope>
    <source>
        <strain evidence="3">cv. Fuhuasheng</strain>
        <tissue evidence="2">Leaves</tissue>
    </source>
</reference>
<dbReference type="InterPro" id="IPR044730">
    <property type="entry name" value="RNase_H-like_dom_plant"/>
</dbReference>
<proteinExistence type="predicted"/>
<dbReference type="InterPro" id="IPR012337">
    <property type="entry name" value="RNaseH-like_sf"/>
</dbReference>
<dbReference type="Proteomes" id="UP000289738">
    <property type="component" value="Chromosome B02"/>
</dbReference>
<sequence>MYDSIQARWVEIDRIWKNNIYRKKDFNLTDVLIRWLPLAETMIKMNVDVSFFSHNNNAACGRVFRDHLDRFVKAFASKLWAIVKGLQLAITNGLQNILVKSDFLMVLSFILESCVQHINWRHTLREANSVANILAKKGQEIIHGLHVFDYSTSEIKSALRLDGIGSFRLRGSG</sequence>
<dbReference type="EMBL" id="SDMP01000012">
    <property type="protein sequence ID" value="RYR24756.1"/>
    <property type="molecule type" value="Genomic_DNA"/>
</dbReference>